<dbReference type="AlphaFoldDB" id="A0A8D7ZV36"/>
<reference evidence="1" key="1">
    <citation type="submission" date="2021-05" db="EMBL/GenBank/DDBJ databases">
        <authorList>
            <person name="Alioto T."/>
            <person name="Alioto T."/>
            <person name="Gomez Garrido J."/>
        </authorList>
    </citation>
    <scope>NUCLEOTIDE SEQUENCE</scope>
</reference>
<name>A0A8D7ZV36_CULPI</name>
<evidence type="ECO:0000313" key="1">
    <source>
        <dbReference type="EMBL" id="CAG6444430.1"/>
    </source>
</evidence>
<sequence length="134" mass="15500">MCPSKFAKLPLSKSKWKQKVRVIDDDDDDVNNNIIVMVISVEYRSVGRKHICRLYRSTYANPVRDGVRRRLSFLKIGPKTALTYSIPRAVGPLDWIDCCHTRLRRYKLQPNVAPFPNPSPSNRPTDSCWMCHIV</sequence>
<organism evidence="1">
    <name type="scientific">Culex pipiens</name>
    <name type="common">House mosquito</name>
    <dbReference type="NCBI Taxonomy" id="7175"/>
    <lineage>
        <taxon>Eukaryota</taxon>
        <taxon>Metazoa</taxon>
        <taxon>Ecdysozoa</taxon>
        <taxon>Arthropoda</taxon>
        <taxon>Hexapoda</taxon>
        <taxon>Insecta</taxon>
        <taxon>Pterygota</taxon>
        <taxon>Neoptera</taxon>
        <taxon>Endopterygota</taxon>
        <taxon>Diptera</taxon>
        <taxon>Nematocera</taxon>
        <taxon>Culicoidea</taxon>
        <taxon>Culicidae</taxon>
        <taxon>Culicinae</taxon>
        <taxon>Culicini</taxon>
        <taxon>Culex</taxon>
        <taxon>Culex</taxon>
    </lineage>
</organism>
<proteinExistence type="predicted"/>
<dbReference type="EMBL" id="HBUE01002895">
    <property type="protein sequence ID" value="CAG6444430.1"/>
    <property type="molecule type" value="Transcribed_RNA"/>
</dbReference>
<protein>
    <submittedName>
        <fullName evidence="1">(northern house mosquito) hypothetical protein</fullName>
    </submittedName>
</protein>
<accession>A0A8D7ZV36</accession>